<dbReference type="PANTHER" id="PTHR32060">
    <property type="entry name" value="TAIL-SPECIFIC PROTEASE"/>
    <property type="match status" value="1"/>
</dbReference>
<dbReference type="GO" id="GO:0006508">
    <property type="term" value="P:proteolysis"/>
    <property type="evidence" value="ECO:0007669"/>
    <property type="project" value="InterPro"/>
</dbReference>
<dbReference type="RefSeq" id="WP_109504548.1">
    <property type="nucleotide sequence ID" value="NZ_JBEPDS010000010.1"/>
</dbReference>
<dbReference type="Gene3D" id="3.90.226.10">
    <property type="entry name" value="2-enoyl-CoA Hydratase, Chain A, domain 1"/>
    <property type="match status" value="1"/>
</dbReference>
<dbReference type="InterPro" id="IPR005151">
    <property type="entry name" value="Tail-specific_protease"/>
</dbReference>
<feature type="chain" id="PRO_5044299476" evidence="2">
    <location>
        <begin position="28"/>
        <end position="340"/>
    </location>
</feature>
<sequence>MRTTRTGPGRPWRGGSLLLAAALLATAACTAGDRAGPGSTMAPEARTYLLSALDTMERHSLVRDEVDWPKLRRDALGRAEGATEPAGTYEAIEQALRELGDGHSTFLTPEEAERAEDEAPDDQVLPEARRLPEGLGRLTLPPIRSDAAAGPYLRAARAAVREVDRAGARGWVVDLRTNTGGDMWTPLASAGPILGDGEVGAFVEADGTRTPWTIENGTPRQYADRWGSGEPPARPRPPVAVLTGPRTASAGEAVAIAFRGRPDTRTFGEPTFGVPTANTPYPLSDGALVVLTTAREADRTGRVHDGPLRPDVEVEWVRGSDRVLAAATDWLAAHDRCRKP</sequence>
<proteinExistence type="predicted"/>
<dbReference type="PROSITE" id="PS51257">
    <property type="entry name" value="PROKAR_LIPOPROTEIN"/>
    <property type="match status" value="1"/>
</dbReference>
<dbReference type="AlphaFoldDB" id="A0AB37X9W2"/>
<gene>
    <name evidence="4" type="ORF">C0Q91_23875</name>
</gene>
<feature type="domain" description="Tail specific protease" evidence="3">
    <location>
        <begin position="117"/>
        <end position="315"/>
    </location>
</feature>
<dbReference type="GO" id="GO:0007165">
    <property type="term" value="P:signal transduction"/>
    <property type="evidence" value="ECO:0007669"/>
    <property type="project" value="TreeGrafter"/>
</dbReference>
<dbReference type="SUPFAM" id="SSF52096">
    <property type="entry name" value="ClpP/crotonase"/>
    <property type="match status" value="1"/>
</dbReference>
<accession>A0AB37X9W2</accession>
<reference evidence="4 5" key="1">
    <citation type="submission" date="2017-12" db="EMBL/GenBank/DDBJ databases">
        <title>Population genomics insights into the ecological differentiation and adaptive evolution in streptomycetes.</title>
        <authorList>
            <person name="Li Y."/>
            <person name="Huang Y."/>
        </authorList>
    </citation>
    <scope>NUCLEOTIDE SEQUENCE [LARGE SCALE GENOMIC DNA]</scope>
    <source>
        <strain evidence="4 5">FXJ.2339</strain>
    </source>
</reference>
<evidence type="ECO:0000313" key="4">
    <source>
        <dbReference type="EMBL" id="RZE35730.1"/>
    </source>
</evidence>
<dbReference type="EMBL" id="PKLK01000026">
    <property type="protein sequence ID" value="RZE35730.1"/>
    <property type="molecule type" value="Genomic_DNA"/>
</dbReference>
<name>A0AB37X9W2_9ACTN</name>
<evidence type="ECO:0000313" key="5">
    <source>
        <dbReference type="Proteomes" id="UP000292095"/>
    </source>
</evidence>
<evidence type="ECO:0000259" key="3">
    <source>
        <dbReference type="SMART" id="SM00245"/>
    </source>
</evidence>
<dbReference type="Gene3D" id="3.30.750.44">
    <property type="match status" value="1"/>
</dbReference>
<keyword evidence="2" id="KW-0732">Signal</keyword>
<dbReference type="GO" id="GO:0030288">
    <property type="term" value="C:outer membrane-bounded periplasmic space"/>
    <property type="evidence" value="ECO:0007669"/>
    <property type="project" value="TreeGrafter"/>
</dbReference>
<feature type="region of interest" description="Disordered" evidence="1">
    <location>
        <begin position="209"/>
        <end position="237"/>
    </location>
</feature>
<dbReference type="InterPro" id="IPR029045">
    <property type="entry name" value="ClpP/crotonase-like_dom_sf"/>
</dbReference>
<feature type="signal peptide" evidence="2">
    <location>
        <begin position="1"/>
        <end position="27"/>
    </location>
</feature>
<organism evidence="4 5">
    <name type="scientific">Streptomyces albidoflavus</name>
    <dbReference type="NCBI Taxonomy" id="1886"/>
    <lineage>
        <taxon>Bacteria</taxon>
        <taxon>Bacillati</taxon>
        <taxon>Actinomycetota</taxon>
        <taxon>Actinomycetes</taxon>
        <taxon>Kitasatosporales</taxon>
        <taxon>Streptomycetaceae</taxon>
        <taxon>Streptomyces</taxon>
        <taxon>Streptomyces albidoflavus group</taxon>
    </lineage>
</organism>
<feature type="compositionally biased region" description="Polar residues" evidence="1">
    <location>
        <begin position="210"/>
        <end position="219"/>
    </location>
</feature>
<dbReference type="GO" id="GO:0008236">
    <property type="term" value="F:serine-type peptidase activity"/>
    <property type="evidence" value="ECO:0007669"/>
    <property type="project" value="InterPro"/>
</dbReference>
<evidence type="ECO:0000256" key="1">
    <source>
        <dbReference type="SAM" id="MobiDB-lite"/>
    </source>
</evidence>
<dbReference type="PANTHER" id="PTHR32060:SF30">
    <property type="entry name" value="CARBOXY-TERMINAL PROCESSING PROTEASE CTPA"/>
    <property type="match status" value="1"/>
</dbReference>
<dbReference type="CDD" id="cd06567">
    <property type="entry name" value="Peptidase_S41"/>
    <property type="match status" value="1"/>
</dbReference>
<protein>
    <submittedName>
        <fullName evidence="4">Peptidase S41</fullName>
    </submittedName>
</protein>
<dbReference type="GO" id="GO:0004175">
    <property type="term" value="F:endopeptidase activity"/>
    <property type="evidence" value="ECO:0007669"/>
    <property type="project" value="TreeGrafter"/>
</dbReference>
<dbReference type="SMART" id="SM00245">
    <property type="entry name" value="TSPc"/>
    <property type="match status" value="1"/>
</dbReference>
<dbReference type="Proteomes" id="UP000292095">
    <property type="component" value="Unassembled WGS sequence"/>
</dbReference>
<comment type="caution">
    <text evidence="4">The sequence shown here is derived from an EMBL/GenBank/DDBJ whole genome shotgun (WGS) entry which is preliminary data.</text>
</comment>
<dbReference type="Pfam" id="PF03572">
    <property type="entry name" value="Peptidase_S41"/>
    <property type="match status" value="1"/>
</dbReference>
<evidence type="ECO:0000256" key="2">
    <source>
        <dbReference type="SAM" id="SignalP"/>
    </source>
</evidence>